<protein>
    <submittedName>
        <fullName evidence="5">Allophanate hydrolase subunit 2</fullName>
    </submittedName>
</protein>
<organism evidence="5 6">
    <name type="scientific">Vibrio gazogenes DSM 21264 = NBRC 103151</name>
    <dbReference type="NCBI Taxonomy" id="1123492"/>
    <lineage>
        <taxon>Bacteria</taxon>
        <taxon>Pseudomonadati</taxon>
        <taxon>Pseudomonadota</taxon>
        <taxon>Gammaproteobacteria</taxon>
        <taxon>Vibrionales</taxon>
        <taxon>Vibrionaceae</taxon>
        <taxon>Vibrio</taxon>
    </lineage>
</organism>
<dbReference type="InterPro" id="IPR029000">
    <property type="entry name" value="Cyclophilin-like_dom_sf"/>
</dbReference>
<dbReference type="GO" id="GO:0005524">
    <property type="term" value="F:ATP binding"/>
    <property type="evidence" value="ECO:0007669"/>
    <property type="project" value="UniProtKB-KW"/>
</dbReference>
<dbReference type="PANTHER" id="PTHR43309:SF3">
    <property type="entry name" value="5-OXOPROLINASE SUBUNIT C"/>
    <property type="match status" value="1"/>
</dbReference>
<dbReference type="AlphaFoldDB" id="A0A1M4SMR6"/>
<feature type="domain" description="Carboxyltransferase" evidence="4">
    <location>
        <begin position="1"/>
        <end position="145"/>
    </location>
</feature>
<dbReference type="Gene3D" id="2.40.100.10">
    <property type="entry name" value="Cyclophilin-like"/>
    <property type="match status" value="1"/>
</dbReference>
<gene>
    <name evidence="5" type="ORF">SAMN02745781_00101</name>
</gene>
<evidence type="ECO:0000313" key="6">
    <source>
        <dbReference type="Proteomes" id="UP000184159"/>
    </source>
</evidence>
<accession>A0A1M4SMR6</accession>
<dbReference type="EMBL" id="FQUH01000001">
    <property type="protein sequence ID" value="SHE33257.1"/>
    <property type="molecule type" value="Genomic_DNA"/>
</dbReference>
<reference evidence="6" key="1">
    <citation type="submission" date="2016-11" db="EMBL/GenBank/DDBJ databases">
        <authorList>
            <person name="Varghese N."/>
            <person name="Submissions S."/>
        </authorList>
    </citation>
    <scope>NUCLEOTIDE SEQUENCE [LARGE SCALE GENOMIC DNA]</scope>
    <source>
        <strain evidence="6">DSM 21264</strain>
    </source>
</reference>
<dbReference type="InterPro" id="IPR003778">
    <property type="entry name" value="CT_A_B"/>
</dbReference>
<keyword evidence="2 5" id="KW-0378">Hydrolase</keyword>
<evidence type="ECO:0000256" key="3">
    <source>
        <dbReference type="ARBA" id="ARBA00022840"/>
    </source>
</evidence>
<name>A0A1M4SMR6_VIBGA</name>
<dbReference type="SUPFAM" id="SSF50891">
    <property type="entry name" value="Cyclophilin-like"/>
    <property type="match status" value="1"/>
</dbReference>
<dbReference type="InterPro" id="IPR052708">
    <property type="entry name" value="PxpC"/>
</dbReference>
<dbReference type="PANTHER" id="PTHR43309">
    <property type="entry name" value="5-OXOPROLINASE SUBUNIT C"/>
    <property type="match status" value="1"/>
</dbReference>
<evidence type="ECO:0000256" key="1">
    <source>
        <dbReference type="ARBA" id="ARBA00022741"/>
    </source>
</evidence>
<evidence type="ECO:0000256" key="2">
    <source>
        <dbReference type="ARBA" id="ARBA00022801"/>
    </source>
</evidence>
<evidence type="ECO:0000259" key="4">
    <source>
        <dbReference type="SMART" id="SM00797"/>
    </source>
</evidence>
<dbReference type="RefSeq" id="WP_242656008.1">
    <property type="nucleotide sequence ID" value="NZ_FQUH01000001.1"/>
</dbReference>
<sequence length="155" mass="17300">MRPIHKETTIRVVEGLYAHRVTPTSLRRFYRDEWLVGSEADRIGYRFKGSHSLEFKPRVPPFGAGSDPSNIVDACYPIGSIQVPSGKEPIVLLRDAVSGGGYATIGTVISSDLDLIGQMQPNYKAQFESITIETALQARKETNLRLQQLDEHLML</sequence>
<dbReference type="Proteomes" id="UP000184159">
    <property type="component" value="Unassembled WGS sequence"/>
</dbReference>
<proteinExistence type="predicted"/>
<evidence type="ECO:0000313" key="5">
    <source>
        <dbReference type="EMBL" id="SHE33257.1"/>
    </source>
</evidence>
<keyword evidence="1" id="KW-0547">Nucleotide-binding</keyword>
<keyword evidence="3" id="KW-0067">ATP-binding</keyword>
<dbReference type="SMART" id="SM00797">
    <property type="entry name" value="AHS2"/>
    <property type="match status" value="1"/>
</dbReference>
<dbReference type="Pfam" id="PF02626">
    <property type="entry name" value="CT_A_B"/>
    <property type="match status" value="1"/>
</dbReference>
<keyword evidence="6" id="KW-1185">Reference proteome</keyword>
<dbReference type="GO" id="GO:0016787">
    <property type="term" value="F:hydrolase activity"/>
    <property type="evidence" value="ECO:0007669"/>
    <property type="project" value="UniProtKB-KW"/>
</dbReference>